<keyword evidence="5 8" id="KW-0418">Kinase</keyword>
<dbReference type="Pfam" id="PF00365">
    <property type="entry name" value="PFK"/>
    <property type="match status" value="1"/>
</dbReference>
<dbReference type="PANTHER" id="PTHR45770">
    <property type="entry name" value="ATP-DEPENDENT 6-PHOSPHOFRUCTOKINASE 1"/>
    <property type="match status" value="1"/>
</dbReference>
<dbReference type="PIRSF" id="PIRSF036484">
    <property type="entry name" value="PPi-PFK_SMc01852"/>
    <property type="match status" value="1"/>
</dbReference>
<evidence type="ECO:0000256" key="4">
    <source>
        <dbReference type="ARBA" id="ARBA00022723"/>
    </source>
</evidence>
<dbReference type="Gene3D" id="3.40.50.450">
    <property type="match status" value="1"/>
</dbReference>
<dbReference type="HAMAP" id="MF_01977">
    <property type="entry name" value="Phosphofructokinase_II_P"/>
    <property type="match status" value="1"/>
</dbReference>
<feature type="domain" description="Phosphofructokinase" evidence="9">
    <location>
        <begin position="5"/>
        <end position="349"/>
    </location>
</feature>
<comment type="subcellular location">
    <subcellularLocation>
        <location evidence="8">Cytoplasm</location>
    </subcellularLocation>
</comment>
<protein>
    <recommendedName>
        <fullName evidence="8">Pyrophosphate--fructose 6-phosphate 1-phosphotransferase</fullName>
        <ecNumber evidence="8">2.7.1.90</ecNumber>
    </recommendedName>
    <alternativeName>
        <fullName evidence="8">6-phosphofructokinase, pyrophosphate dependent</fullName>
    </alternativeName>
    <alternativeName>
        <fullName evidence="8">PPi-dependent phosphofructokinase</fullName>
        <shortName evidence="8">PPi-PFK</shortName>
    </alternativeName>
    <alternativeName>
        <fullName evidence="8">Pyrophosphate-dependent 6-phosphofructose-1-kinase</fullName>
    </alternativeName>
</protein>
<dbReference type="GO" id="GO:0047334">
    <property type="term" value="F:diphosphate-fructose-6-phosphate 1-phosphotransferase activity"/>
    <property type="evidence" value="ECO:0007669"/>
    <property type="project" value="UniProtKB-EC"/>
</dbReference>
<keyword evidence="11" id="KW-1185">Reference proteome</keyword>
<feature type="binding site" evidence="8">
    <location>
        <begin position="195"/>
        <end position="197"/>
    </location>
    <ligand>
        <name>substrate</name>
    </ligand>
</feature>
<dbReference type="PRINTS" id="PR00476">
    <property type="entry name" value="PHFRCTKINASE"/>
</dbReference>
<evidence type="ECO:0000256" key="7">
    <source>
        <dbReference type="ARBA" id="ARBA00048072"/>
    </source>
</evidence>
<organism evidence="10 11">
    <name type="scientific">Neorhodopirellula pilleata</name>
    <dbReference type="NCBI Taxonomy" id="2714738"/>
    <lineage>
        <taxon>Bacteria</taxon>
        <taxon>Pseudomonadati</taxon>
        <taxon>Planctomycetota</taxon>
        <taxon>Planctomycetia</taxon>
        <taxon>Pirellulales</taxon>
        <taxon>Pirellulaceae</taxon>
        <taxon>Neorhodopirellula</taxon>
    </lineage>
</organism>
<dbReference type="AlphaFoldDB" id="A0A5C5ZH03"/>
<keyword evidence="3 8" id="KW-0808">Transferase</keyword>
<keyword evidence="8" id="KW-0324">Glycolysis</keyword>
<evidence type="ECO:0000313" key="10">
    <source>
        <dbReference type="EMBL" id="TWT86337.1"/>
    </source>
</evidence>
<name>A0A5C5ZH03_9BACT</name>
<dbReference type="InterPro" id="IPR050929">
    <property type="entry name" value="PFKA"/>
</dbReference>
<dbReference type="InterPro" id="IPR035966">
    <property type="entry name" value="PKF_sf"/>
</dbReference>
<comment type="cofactor">
    <cofactor evidence="1 8">
        <name>Mg(2+)</name>
        <dbReference type="ChEBI" id="CHEBI:18420"/>
    </cofactor>
</comment>
<accession>A0A5C5ZH03</accession>
<dbReference type="GO" id="GO:0046872">
    <property type="term" value="F:metal ion binding"/>
    <property type="evidence" value="ECO:0007669"/>
    <property type="project" value="UniProtKB-KW"/>
</dbReference>
<evidence type="ECO:0000256" key="8">
    <source>
        <dbReference type="HAMAP-Rule" id="MF_01977"/>
    </source>
</evidence>
<dbReference type="RefSeq" id="WP_146582743.1">
    <property type="nucleotide sequence ID" value="NZ_SJPM01000037.1"/>
</dbReference>
<comment type="caution">
    <text evidence="10">The sequence shown here is derived from an EMBL/GenBank/DDBJ whole genome shotgun (WGS) entry which is preliminary data.</text>
</comment>
<dbReference type="UniPathway" id="UPA00109">
    <property type="reaction ID" value="UER00182"/>
</dbReference>
<feature type="binding site" evidence="8">
    <location>
        <begin position="150"/>
        <end position="152"/>
    </location>
    <ligand>
        <name>substrate</name>
    </ligand>
</feature>
<dbReference type="NCBIfam" id="NF005121">
    <property type="entry name" value="PRK06555.1"/>
    <property type="match status" value="1"/>
</dbReference>
<proteinExistence type="inferred from homology"/>
<sequence length="409" mass="44278">MSVKRVGILTAGGLAPCLSSAIGALISEYTRQAPEVEIVCYRSGYKGLLLGDSFLVTPEIREKASILHKHGGSPIGNSRVKLTNVADCVKRGLVNEGDDPLQVAAERLQSDRVDVLHTIGGDDTNTTAADLAAFLAKNEYDLTVVGLPKTIDNDVIPIKQSLGAWTAAEEGAKFFENVVGEHSANPRMLIVHEVMGRNCGWLTAATAVAYRKRLDAMNFVPEIGLSRERKEIHGVFVPEMHFDLATEADRLRAVMDEHDCVNLFISEGAGVDTIIQEMESRGQTVPKDAFGHYKLDAVNPGKWFGEQFSKMLSAEKTLVQKSGYFSRAAAANEADIALIGKCAAKAVECALAGQGGVIGQDEEQRDELRAIEFDRIKGGKPFDISSEWFGNLLAEIGQPKGQVVQTQHA</sequence>
<evidence type="ECO:0000256" key="3">
    <source>
        <dbReference type="ARBA" id="ARBA00022679"/>
    </source>
</evidence>
<evidence type="ECO:0000313" key="11">
    <source>
        <dbReference type="Proteomes" id="UP000316213"/>
    </source>
</evidence>
<dbReference type="SUPFAM" id="SSF53784">
    <property type="entry name" value="Phosphofructokinase"/>
    <property type="match status" value="1"/>
</dbReference>
<dbReference type="InterPro" id="IPR011405">
    <property type="entry name" value="PPi-PFK_SMc01852"/>
</dbReference>
<comment type="catalytic activity">
    <reaction evidence="7 8">
        <text>beta-D-fructose 6-phosphate + diphosphate = beta-D-fructose 1,6-bisphosphate + phosphate + H(+)</text>
        <dbReference type="Rhea" id="RHEA:13613"/>
        <dbReference type="ChEBI" id="CHEBI:15378"/>
        <dbReference type="ChEBI" id="CHEBI:32966"/>
        <dbReference type="ChEBI" id="CHEBI:33019"/>
        <dbReference type="ChEBI" id="CHEBI:43474"/>
        <dbReference type="ChEBI" id="CHEBI:57634"/>
        <dbReference type="EC" id="2.7.1.90"/>
    </reaction>
</comment>
<dbReference type="GO" id="GO:0005737">
    <property type="term" value="C:cytoplasm"/>
    <property type="evidence" value="ECO:0007669"/>
    <property type="project" value="UniProtKB-SubCell"/>
</dbReference>
<feature type="binding site" evidence="8">
    <location>
        <begin position="324"/>
        <end position="327"/>
    </location>
    <ligand>
        <name>substrate</name>
    </ligand>
</feature>
<feature type="binding site" evidence="8">
    <location>
        <position position="267"/>
    </location>
    <ligand>
        <name>substrate</name>
    </ligand>
</feature>
<dbReference type="GO" id="GO:0003872">
    <property type="term" value="F:6-phosphofructokinase activity"/>
    <property type="evidence" value="ECO:0007669"/>
    <property type="project" value="UniProtKB-UniRule"/>
</dbReference>
<evidence type="ECO:0000256" key="6">
    <source>
        <dbReference type="ARBA" id="ARBA00022842"/>
    </source>
</evidence>
<feature type="active site" description="Proton acceptor" evidence="8">
    <location>
        <position position="152"/>
    </location>
</feature>
<dbReference type="InterPro" id="IPR022953">
    <property type="entry name" value="ATP_PFK"/>
</dbReference>
<evidence type="ECO:0000256" key="2">
    <source>
        <dbReference type="ARBA" id="ARBA00003138"/>
    </source>
</evidence>
<feature type="binding site" evidence="8">
    <location>
        <position position="122"/>
    </location>
    <ligand>
        <name>Mg(2+)</name>
        <dbReference type="ChEBI" id="CHEBI:18420"/>
        <note>catalytic</note>
    </ligand>
</feature>
<keyword evidence="4 8" id="KW-0479">Metal-binding</keyword>
<dbReference type="Proteomes" id="UP000316213">
    <property type="component" value="Unassembled WGS sequence"/>
</dbReference>
<reference evidence="10 11" key="1">
    <citation type="submission" date="2019-02" db="EMBL/GenBank/DDBJ databases">
        <title>Deep-cultivation of Planctomycetes and their phenomic and genomic characterization uncovers novel biology.</title>
        <authorList>
            <person name="Wiegand S."/>
            <person name="Jogler M."/>
            <person name="Boedeker C."/>
            <person name="Pinto D."/>
            <person name="Vollmers J."/>
            <person name="Rivas-Marin E."/>
            <person name="Kohn T."/>
            <person name="Peeters S.H."/>
            <person name="Heuer A."/>
            <person name="Rast P."/>
            <person name="Oberbeckmann S."/>
            <person name="Bunk B."/>
            <person name="Jeske O."/>
            <person name="Meyerdierks A."/>
            <person name="Storesund J.E."/>
            <person name="Kallscheuer N."/>
            <person name="Luecker S."/>
            <person name="Lage O.M."/>
            <person name="Pohl T."/>
            <person name="Merkel B.J."/>
            <person name="Hornburger P."/>
            <person name="Mueller R.-W."/>
            <person name="Bruemmer F."/>
            <person name="Labrenz M."/>
            <person name="Spormann A.M."/>
            <person name="Op Den Camp H."/>
            <person name="Overmann J."/>
            <person name="Amann R."/>
            <person name="Jetten M.S.M."/>
            <person name="Mascher T."/>
            <person name="Medema M.H."/>
            <person name="Devos D.P."/>
            <person name="Kaster A.-K."/>
            <person name="Ovreas L."/>
            <person name="Rohde M."/>
            <person name="Galperin M.Y."/>
            <person name="Jogler C."/>
        </authorList>
    </citation>
    <scope>NUCLEOTIDE SEQUENCE [LARGE SCALE GENOMIC DNA]</scope>
    <source>
        <strain evidence="10 11">Pla100</strain>
    </source>
</reference>
<feature type="site" description="Important for catalytic activity and substrate specificity; stabilizes the transition state when the phosphoryl donor is PPi; prevents ATP from binding by mimicking the alpha-phosphate group of ATP" evidence="8">
    <location>
        <position position="123"/>
    </location>
</feature>
<dbReference type="EC" id="2.7.1.90" evidence="8"/>
<feature type="binding site" evidence="8">
    <location>
        <position position="13"/>
    </location>
    <ligand>
        <name>diphosphate</name>
        <dbReference type="ChEBI" id="CHEBI:33019"/>
    </ligand>
</feature>
<feature type="site" description="Important for catalytic activity; stabilizes the transition state when the phosphoryl donor is PPi" evidence="8">
    <location>
        <position position="149"/>
    </location>
</feature>
<dbReference type="EMBL" id="SJPM01000037">
    <property type="protein sequence ID" value="TWT86337.1"/>
    <property type="molecule type" value="Genomic_DNA"/>
</dbReference>
<dbReference type="GO" id="GO:0006002">
    <property type="term" value="P:fructose 6-phosphate metabolic process"/>
    <property type="evidence" value="ECO:0007669"/>
    <property type="project" value="InterPro"/>
</dbReference>
<dbReference type="OrthoDB" id="9802503at2"/>
<gene>
    <name evidence="10" type="primary">pfp_2</name>
    <name evidence="8" type="synonym">pfp</name>
    <name evidence="10" type="ORF">Pla100_61230</name>
</gene>
<evidence type="ECO:0000256" key="5">
    <source>
        <dbReference type="ARBA" id="ARBA00022777"/>
    </source>
</evidence>
<evidence type="ECO:0000259" key="9">
    <source>
        <dbReference type="Pfam" id="PF00365"/>
    </source>
</evidence>
<comment type="function">
    <text evidence="2 8">Catalyzes the phosphorylation of D-fructose 6-phosphate, the first committing step of glycolysis. Uses inorganic phosphate (PPi) as phosphoryl donor instead of ATP like common ATP-dependent phosphofructokinases (ATP-PFKs), which renders the reaction reversible, and can thus function both in glycolysis and gluconeogenesis. Consistently, PPi-PFK can replace the enzymes of both the forward (ATP-PFK) and reverse (fructose-bisphosphatase (FBPase)) reactions.</text>
</comment>
<comment type="pathway">
    <text evidence="8">Carbohydrate degradation; glycolysis; D-glyceraldehyde 3-phosphate and glycerone phosphate from D-glucose: step 3/4.</text>
</comment>
<comment type="activity regulation">
    <text evidence="8">Non-allosteric.</text>
</comment>
<comment type="subunit">
    <text evidence="8">Homodimer or homotetramer.</text>
</comment>
<dbReference type="InterPro" id="IPR000023">
    <property type="entry name" value="Phosphofructokinase_dom"/>
</dbReference>
<comment type="similarity">
    <text evidence="8">Belongs to the phosphofructokinase type A (PFKA) family. PPi-dependent PFK group II subfamily. Clade 'P' sub-subfamily.</text>
</comment>
<keyword evidence="8" id="KW-0963">Cytoplasm</keyword>
<keyword evidence="6 8" id="KW-0460">Magnesium</keyword>
<evidence type="ECO:0000256" key="1">
    <source>
        <dbReference type="ARBA" id="ARBA00001946"/>
    </source>
</evidence>